<keyword evidence="4 7" id="KW-0812">Transmembrane</keyword>
<keyword evidence="5 8" id="KW-1133">Transmembrane helix</keyword>
<evidence type="ECO:0000313" key="10">
    <source>
        <dbReference type="Proteomes" id="UP000481033"/>
    </source>
</evidence>
<keyword evidence="7" id="KW-0813">Transport</keyword>
<evidence type="ECO:0000256" key="5">
    <source>
        <dbReference type="ARBA" id="ARBA00022989"/>
    </source>
</evidence>
<comment type="similarity">
    <text evidence="2 7">Belongs to the ExbD/TolR family.</text>
</comment>
<keyword evidence="3" id="KW-1003">Cell membrane</keyword>
<protein>
    <submittedName>
        <fullName evidence="9">Biopolymer transporter ExbD</fullName>
    </submittedName>
</protein>
<dbReference type="Proteomes" id="UP000481033">
    <property type="component" value="Unassembled WGS sequence"/>
</dbReference>
<dbReference type="GO" id="GO:0005886">
    <property type="term" value="C:plasma membrane"/>
    <property type="evidence" value="ECO:0007669"/>
    <property type="project" value="UniProtKB-SubCell"/>
</dbReference>
<evidence type="ECO:0000256" key="1">
    <source>
        <dbReference type="ARBA" id="ARBA00004162"/>
    </source>
</evidence>
<feature type="transmembrane region" description="Helical" evidence="8">
    <location>
        <begin position="16"/>
        <end position="37"/>
    </location>
</feature>
<sequence>MPLGKRRESKIPTIDLVPMLTVMMGVLAFFVVISVSLGSEQLIEVELPPEQTEDVPPDQLPSADEIFIVEMDENQETSLNGQPIDSTQLALEIDNYLQKNPDKTVYLVPDQELPYENVMQFLGDMRAVGGDQVSLALEDADEEE</sequence>
<dbReference type="AlphaFoldDB" id="A0A6M0RVH2"/>
<keyword evidence="7" id="KW-0653">Protein transport</keyword>
<comment type="caution">
    <text evidence="9">The sequence shown here is derived from an EMBL/GenBank/DDBJ whole genome shotgun (WGS) entry which is preliminary data.</text>
</comment>
<evidence type="ECO:0000256" key="8">
    <source>
        <dbReference type="SAM" id="Phobius"/>
    </source>
</evidence>
<comment type="subcellular location">
    <subcellularLocation>
        <location evidence="1">Cell membrane</location>
        <topology evidence="1">Single-pass membrane protein</topology>
    </subcellularLocation>
    <subcellularLocation>
        <location evidence="7">Cell membrane</location>
        <topology evidence="7">Single-pass type II membrane protein</topology>
    </subcellularLocation>
</comment>
<dbReference type="PANTHER" id="PTHR30558:SF3">
    <property type="entry name" value="BIOPOLYMER TRANSPORT PROTEIN EXBD-RELATED"/>
    <property type="match status" value="1"/>
</dbReference>
<keyword evidence="6 8" id="KW-0472">Membrane</keyword>
<evidence type="ECO:0000256" key="2">
    <source>
        <dbReference type="ARBA" id="ARBA00005811"/>
    </source>
</evidence>
<dbReference type="EMBL" id="QXHD01000004">
    <property type="protein sequence ID" value="NEZ59771.1"/>
    <property type="molecule type" value="Genomic_DNA"/>
</dbReference>
<keyword evidence="10" id="KW-1185">Reference proteome</keyword>
<evidence type="ECO:0000256" key="3">
    <source>
        <dbReference type="ARBA" id="ARBA00022475"/>
    </source>
</evidence>
<dbReference type="Gene3D" id="3.30.420.270">
    <property type="match status" value="1"/>
</dbReference>
<gene>
    <name evidence="9" type="ORF">DXZ20_29845</name>
</gene>
<evidence type="ECO:0000313" key="9">
    <source>
        <dbReference type="EMBL" id="NEZ59771.1"/>
    </source>
</evidence>
<dbReference type="InterPro" id="IPR003400">
    <property type="entry name" value="ExbD"/>
</dbReference>
<organism evidence="9 10">
    <name type="scientific">Adonisia turfae CCMR0081</name>
    <dbReference type="NCBI Taxonomy" id="2292702"/>
    <lineage>
        <taxon>Bacteria</taxon>
        <taxon>Bacillati</taxon>
        <taxon>Cyanobacteriota</taxon>
        <taxon>Adonisia</taxon>
        <taxon>Adonisia turfae</taxon>
    </lineage>
</organism>
<dbReference type="GO" id="GO:0022857">
    <property type="term" value="F:transmembrane transporter activity"/>
    <property type="evidence" value="ECO:0007669"/>
    <property type="project" value="InterPro"/>
</dbReference>
<dbReference type="RefSeq" id="WP_163702602.1">
    <property type="nucleotide sequence ID" value="NZ_QXHD01000004.1"/>
</dbReference>
<dbReference type="PANTHER" id="PTHR30558">
    <property type="entry name" value="EXBD MEMBRANE COMPONENT OF PMF-DRIVEN MACROMOLECULE IMPORT SYSTEM"/>
    <property type="match status" value="1"/>
</dbReference>
<evidence type="ECO:0000256" key="4">
    <source>
        <dbReference type="ARBA" id="ARBA00022692"/>
    </source>
</evidence>
<name>A0A6M0RVH2_9CYAN</name>
<reference evidence="9 10" key="1">
    <citation type="journal article" date="2020" name="Microb. Ecol.">
        <title>Ecogenomics of the Marine Benthic Filamentous Cyanobacterium Adonisia.</title>
        <authorList>
            <person name="Walter J.M."/>
            <person name="Coutinho F.H."/>
            <person name="Leomil L."/>
            <person name="Hargreaves P.I."/>
            <person name="Campeao M.E."/>
            <person name="Vieira V.V."/>
            <person name="Silva B.S."/>
            <person name="Fistarol G.O."/>
            <person name="Salomon P.S."/>
            <person name="Sawabe T."/>
            <person name="Mino S."/>
            <person name="Hosokawa M."/>
            <person name="Miyashita H."/>
            <person name="Maruyama F."/>
            <person name="van Verk M.C."/>
            <person name="Dutilh B.E."/>
            <person name="Thompson C.C."/>
            <person name="Thompson F.L."/>
        </authorList>
    </citation>
    <scope>NUCLEOTIDE SEQUENCE [LARGE SCALE GENOMIC DNA]</scope>
    <source>
        <strain evidence="9 10">CCMR0081</strain>
    </source>
</reference>
<proteinExistence type="inferred from homology"/>
<dbReference type="Pfam" id="PF02472">
    <property type="entry name" value="ExbD"/>
    <property type="match status" value="1"/>
</dbReference>
<evidence type="ECO:0000256" key="7">
    <source>
        <dbReference type="RuleBase" id="RU003879"/>
    </source>
</evidence>
<accession>A0A6M0RVH2</accession>
<evidence type="ECO:0000256" key="6">
    <source>
        <dbReference type="ARBA" id="ARBA00023136"/>
    </source>
</evidence>
<dbReference type="GO" id="GO:0015031">
    <property type="term" value="P:protein transport"/>
    <property type="evidence" value="ECO:0007669"/>
    <property type="project" value="UniProtKB-KW"/>
</dbReference>